<name>A0A8S9LP60_BRACR</name>
<accession>A0A8S9LP60</accession>
<feature type="region of interest" description="Disordered" evidence="1">
    <location>
        <begin position="158"/>
        <end position="199"/>
    </location>
</feature>
<evidence type="ECO:0000313" key="2">
    <source>
        <dbReference type="EMBL" id="KAF2608342.1"/>
    </source>
</evidence>
<proteinExistence type="predicted"/>
<dbReference type="Proteomes" id="UP000712281">
    <property type="component" value="Unassembled WGS sequence"/>
</dbReference>
<comment type="caution">
    <text evidence="2">The sequence shown here is derived from an EMBL/GenBank/DDBJ whole genome shotgun (WGS) entry which is preliminary data.</text>
</comment>
<reference evidence="2" key="1">
    <citation type="submission" date="2019-12" db="EMBL/GenBank/DDBJ databases">
        <title>Genome sequencing and annotation of Brassica cretica.</title>
        <authorList>
            <person name="Studholme D.J."/>
            <person name="Sarris P.F."/>
        </authorList>
    </citation>
    <scope>NUCLEOTIDE SEQUENCE</scope>
    <source>
        <strain evidence="2">PFS-001/15</strain>
        <tissue evidence="2">Leaf</tissue>
    </source>
</reference>
<organism evidence="2 3">
    <name type="scientific">Brassica cretica</name>
    <name type="common">Mustard</name>
    <dbReference type="NCBI Taxonomy" id="69181"/>
    <lineage>
        <taxon>Eukaryota</taxon>
        <taxon>Viridiplantae</taxon>
        <taxon>Streptophyta</taxon>
        <taxon>Embryophyta</taxon>
        <taxon>Tracheophyta</taxon>
        <taxon>Spermatophyta</taxon>
        <taxon>Magnoliopsida</taxon>
        <taxon>eudicotyledons</taxon>
        <taxon>Gunneridae</taxon>
        <taxon>Pentapetalae</taxon>
        <taxon>rosids</taxon>
        <taxon>malvids</taxon>
        <taxon>Brassicales</taxon>
        <taxon>Brassicaceae</taxon>
        <taxon>Brassiceae</taxon>
        <taxon>Brassica</taxon>
    </lineage>
</organism>
<dbReference type="AlphaFoldDB" id="A0A8S9LP60"/>
<gene>
    <name evidence="2" type="ORF">F2Q68_00044434</name>
</gene>
<evidence type="ECO:0000313" key="3">
    <source>
        <dbReference type="Proteomes" id="UP000712281"/>
    </source>
</evidence>
<evidence type="ECO:0000256" key="1">
    <source>
        <dbReference type="SAM" id="MobiDB-lite"/>
    </source>
</evidence>
<sequence length="215" mass="24332">MEEGRVVSSVLNSQVQSKITEAVDFVFGESAFWNPAAKAKALLFEELKPCIGTKLQFKFLDVGCSKNVRDDLQYLEVWSFHPKEYDSGNGTQRNHHMIDKLNASFLLDRCVTSDNRSSFASLSYLSSPYLSLPVECSFLRAHQKAPDRRFADTNKEHLWREKQQPLKINDGNKRAHMSATRPTATKQVDDKRGSTGTGPCGNRNSHCRFLFKLGN</sequence>
<dbReference type="EMBL" id="QGKW02000276">
    <property type="protein sequence ID" value="KAF2608342.1"/>
    <property type="molecule type" value="Genomic_DNA"/>
</dbReference>
<protein>
    <submittedName>
        <fullName evidence="2">Uncharacterized protein</fullName>
    </submittedName>
</protein>